<protein>
    <submittedName>
        <fullName evidence="1">Uncharacterized protein</fullName>
    </submittedName>
</protein>
<reference evidence="1" key="1">
    <citation type="submission" date="2024-05" db="EMBL/GenBank/DDBJ databases">
        <title>Planctomycetes of the genus Singulisphaera possess chitinolytic capabilities.</title>
        <authorList>
            <person name="Ivanova A."/>
        </authorList>
    </citation>
    <scope>NUCLEOTIDE SEQUENCE</scope>
    <source>
        <strain evidence="1">Ch08T</strain>
    </source>
</reference>
<sequence>MSTRWRFTVRPSRIFEAKRNRGIAFFLMMSRVAVPQDEWNDEGREFGLVADGDLIESTDLTDIFR</sequence>
<dbReference type="AlphaFoldDB" id="A0AAU7C8F1"/>
<gene>
    <name evidence="1" type="ORF">V5E97_24145</name>
</gene>
<dbReference type="RefSeq" id="WP_406694140.1">
    <property type="nucleotide sequence ID" value="NZ_CP155447.1"/>
</dbReference>
<dbReference type="EMBL" id="CP155447">
    <property type="protein sequence ID" value="XBH01437.1"/>
    <property type="molecule type" value="Genomic_DNA"/>
</dbReference>
<name>A0AAU7C8F1_9BACT</name>
<proteinExistence type="predicted"/>
<accession>A0AAU7C8F1</accession>
<organism evidence="1">
    <name type="scientific">Singulisphaera sp. Ch08</name>
    <dbReference type="NCBI Taxonomy" id="3120278"/>
    <lineage>
        <taxon>Bacteria</taxon>
        <taxon>Pseudomonadati</taxon>
        <taxon>Planctomycetota</taxon>
        <taxon>Planctomycetia</taxon>
        <taxon>Isosphaerales</taxon>
        <taxon>Isosphaeraceae</taxon>
        <taxon>Singulisphaera</taxon>
    </lineage>
</organism>
<evidence type="ECO:0000313" key="1">
    <source>
        <dbReference type="EMBL" id="XBH01437.1"/>
    </source>
</evidence>